<feature type="chain" id="PRO_5045626111" description="Permuted papain-like amidase enzyme, YaeF/YiiX, C92 family" evidence="2">
    <location>
        <begin position="28"/>
        <end position="235"/>
    </location>
</feature>
<evidence type="ECO:0008006" key="5">
    <source>
        <dbReference type="Google" id="ProtNLM"/>
    </source>
</evidence>
<evidence type="ECO:0000313" key="4">
    <source>
        <dbReference type="Proteomes" id="UP001499978"/>
    </source>
</evidence>
<keyword evidence="2" id="KW-0732">Signal</keyword>
<dbReference type="Proteomes" id="UP001499978">
    <property type="component" value="Unassembled WGS sequence"/>
</dbReference>
<keyword evidence="4" id="KW-1185">Reference proteome</keyword>
<dbReference type="InterPro" id="IPR038765">
    <property type="entry name" value="Papain-like_cys_pep_sf"/>
</dbReference>
<dbReference type="Pfam" id="PF05708">
    <property type="entry name" value="Peptidase_C92"/>
    <property type="match status" value="1"/>
</dbReference>
<name>A0ABN3NTM2_9ACTN</name>
<proteinExistence type="predicted"/>
<reference evidence="3 4" key="1">
    <citation type="journal article" date="2019" name="Int. J. Syst. Evol. Microbiol.">
        <title>The Global Catalogue of Microorganisms (GCM) 10K type strain sequencing project: providing services to taxonomists for standard genome sequencing and annotation.</title>
        <authorList>
            <consortium name="The Broad Institute Genomics Platform"/>
            <consortium name="The Broad Institute Genome Sequencing Center for Infectious Disease"/>
            <person name="Wu L."/>
            <person name="Ma J."/>
        </authorList>
    </citation>
    <scope>NUCLEOTIDE SEQUENCE [LARGE SCALE GENOMIC DNA]</scope>
    <source>
        <strain evidence="3 4">JCM 3367</strain>
    </source>
</reference>
<dbReference type="EMBL" id="BAAARY010000047">
    <property type="protein sequence ID" value="GAA2533309.1"/>
    <property type="molecule type" value="Genomic_DNA"/>
</dbReference>
<dbReference type="InterPro" id="IPR024453">
    <property type="entry name" value="Peptidase_C92"/>
</dbReference>
<comment type="caution">
    <text evidence="3">The sequence shown here is derived from an EMBL/GenBank/DDBJ whole genome shotgun (WGS) entry which is preliminary data.</text>
</comment>
<feature type="region of interest" description="Disordered" evidence="1">
    <location>
        <begin position="211"/>
        <end position="235"/>
    </location>
</feature>
<dbReference type="Gene3D" id="3.90.1720.10">
    <property type="entry name" value="endopeptidase domain like (from Nostoc punctiforme)"/>
    <property type="match status" value="1"/>
</dbReference>
<evidence type="ECO:0000256" key="2">
    <source>
        <dbReference type="SAM" id="SignalP"/>
    </source>
</evidence>
<organism evidence="3 4">
    <name type="scientific">Pilimelia columellifera subsp. columellifera</name>
    <dbReference type="NCBI Taxonomy" id="706583"/>
    <lineage>
        <taxon>Bacteria</taxon>
        <taxon>Bacillati</taxon>
        <taxon>Actinomycetota</taxon>
        <taxon>Actinomycetes</taxon>
        <taxon>Micromonosporales</taxon>
        <taxon>Micromonosporaceae</taxon>
        <taxon>Pilimelia</taxon>
    </lineage>
</organism>
<evidence type="ECO:0000313" key="3">
    <source>
        <dbReference type="EMBL" id="GAA2533309.1"/>
    </source>
</evidence>
<sequence length="235" mass="25082">MQLNVKIAIGLAATCAAAALVGAPAYASSASQADPVAELLAMMPAVDPAEFRAELADLAAEENSTVEALAEQMLAEAKPQDVDPGTDIVRDVPVHNARHKGDVFYTDAKTGGVNHGHVGFYGANRDVIEAHSSSGVRHVPQTQVRVKAGSARALESKNNGARNGAADYAGRHVGKKYDMDFVSNKGKNEEGSFNCSELVWRGFKSQGIDVDKDGGRGVYPRDVRDDNDFNTYDKY</sequence>
<evidence type="ECO:0000256" key="1">
    <source>
        <dbReference type="SAM" id="MobiDB-lite"/>
    </source>
</evidence>
<dbReference type="SUPFAM" id="SSF54001">
    <property type="entry name" value="Cysteine proteinases"/>
    <property type="match status" value="1"/>
</dbReference>
<accession>A0ABN3NTM2</accession>
<gene>
    <name evidence="3" type="ORF">GCM10010201_36010</name>
</gene>
<protein>
    <recommendedName>
        <fullName evidence="5">Permuted papain-like amidase enzyme, YaeF/YiiX, C92 family</fullName>
    </recommendedName>
</protein>
<feature type="signal peptide" evidence="2">
    <location>
        <begin position="1"/>
        <end position="27"/>
    </location>
</feature>
<dbReference type="RefSeq" id="WP_344174684.1">
    <property type="nucleotide sequence ID" value="NZ_BAAARY010000047.1"/>
</dbReference>